<dbReference type="Proteomes" id="UP000196447">
    <property type="component" value="Unassembled WGS sequence"/>
</dbReference>
<dbReference type="EMBL" id="UIXM01000016">
    <property type="protein sequence ID" value="SVS28354.1"/>
    <property type="molecule type" value="Genomic_DNA"/>
</dbReference>
<evidence type="ECO:0000313" key="16">
    <source>
        <dbReference type="Proteomes" id="UP000259497"/>
    </source>
</evidence>
<dbReference type="Proteomes" id="UP000441029">
    <property type="component" value="Unassembled WGS sequence"/>
</dbReference>
<dbReference type="KEGG" id="kpx:PMK1_03468"/>
<evidence type="ECO:0000313" key="9">
    <source>
        <dbReference type="EMBL" id="SXN32037.1"/>
    </source>
</evidence>
<dbReference type="EMBL" id="UJRG01000021">
    <property type="protein sequence ID" value="SWT21319.1"/>
    <property type="molecule type" value="Genomic_DNA"/>
</dbReference>
<evidence type="ECO:0000313" key="11">
    <source>
        <dbReference type="EMBL" id="VCV80781.1"/>
    </source>
</evidence>
<dbReference type="Proteomes" id="UP000269921">
    <property type="component" value="Unassembled WGS sequence"/>
</dbReference>
<dbReference type="EMBL" id="JAAKYD010000034">
    <property type="protein sequence ID" value="NGN75580.1"/>
    <property type="molecule type" value="Genomic_DNA"/>
</dbReference>
<evidence type="ECO:0000256" key="2">
    <source>
        <dbReference type="ARBA" id="ARBA00023027"/>
    </source>
</evidence>
<dbReference type="EC" id="1.2.1.79" evidence="10"/>
<dbReference type="PANTHER" id="PTHR11699">
    <property type="entry name" value="ALDEHYDE DEHYDROGENASE-RELATED"/>
    <property type="match status" value="1"/>
</dbReference>
<sequence>MSHARPGLTTCSQYDAALHALSAARQRWAETSVNRRLALLRQIKDALAGIAPAWVAAAAAAKGLPAGDPLAGEEWLAGPCALMVGCNGLIATLEQLEEKTFLRRIPLRTLADGRLALRVVPGTLWDRLLLSGVRAEIWMQPGVTRAHLDRYAARAYDIPPAARQGKLALVLGAGNVASIAPLDVLHKLFIENQVCLLKLNPVNDYLHDLLAQALAPVIAMDALRIVTGDARAGAWLTTHPAVDEIHITGSRETHDVIVWGEGETARQRRAAGTPLNPRRVTSELGGVSPTIIVPGPWSEADIAFQAQQLATQKMNNGGFNCVASQVLILQQGWEPATALLNQLYRLIAANTRPDYYPGAENRLTDFRLRARQPLEIARGDALPLIVANTDDDPGFCQQEVFGPGLSVTRLEADSAESFLRQAIGYANQRLQGTLGANIVIHPRTRKAIGRKRFNALIAELRYGTVAINCWSGVAFLLAPCPWGAFPGHTLDDIQSGRGKVHNSFMLEKTERTVIEAPFRPFPRSLWHGELTLMPLPPWFITHRGQEAVAQRLVDFYHRPRWRKLPALLWRALRG</sequence>
<evidence type="ECO:0000313" key="18">
    <source>
        <dbReference type="Proteomes" id="UP000269921"/>
    </source>
</evidence>
<evidence type="ECO:0000313" key="5">
    <source>
        <dbReference type="EMBL" id="NGN75580.1"/>
    </source>
</evidence>
<name>A0A0C7KBQ8_KLEPN</name>
<keyword evidence="2" id="KW-0520">NAD</keyword>
<reference evidence="11 18" key="3">
    <citation type="submission" date="2018-10" db="EMBL/GenBank/DDBJ databases">
        <authorList>
            <person name="Noll B N."/>
        </authorList>
    </citation>
    <scope>NUCLEOTIDE SEQUENCE [LARGE SCALE GENOMIC DNA]</scope>
    <source>
        <strain evidence="11">Kpneu006</strain>
    </source>
</reference>
<evidence type="ECO:0000313" key="14">
    <source>
        <dbReference type="Proteomes" id="UP000258253"/>
    </source>
</evidence>
<evidence type="ECO:0000256" key="1">
    <source>
        <dbReference type="ARBA" id="ARBA00023002"/>
    </source>
</evidence>
<dbReference type="Pfam" id="PF00171">
    <property type="entry name" value="Aldedh"/>
    <property type="match status" value="1"/>
</dbReference>
<evidence type="ECO:0000313" key="12">
    <source>
        <dbReference type="EMBL" id="VGK69853.1"/>
    </source>
</evidence>
<evidence type="ECO:0000313" key="13">
    <source>
        <dbReference type="Proteomes" id="UP000196447"/>
    </source>
</evidence>
<dbReference type="Proteomes" id="UP000479475">
    <property type="component" value="Unassembled WGS sequence"/>
</dbReference>
<dbReference type="Proteomes" id="UP000258253">
    <property type="component" value="Unassembled WGS sequence"/>
</dbReference>
<protein>
    <submittedName>
        <fullName evidence="4 10">Aldehyde dehydrogenase</fullName>
        <ecNumber evidence="11">1.2.1.3</ecNumber>
        <ecNumber evidence="10">1.2.1.79</ecNumber>
    </submittedName>
</protein>
<keyword evidence="1 10" id="KW-0560">Oxidoreductase</keyword>
<gene>
    <name evidence="10" type="primary">gabD_4</name>
    <name evidence="11" type="synonym">alkH</name>
    <name evidence="9" type="synonym">gabD_2</name>
    <name evidence="7" type="synonym">gabD_3</name>
    <name evidence="6" type="ORF">B5L96_01075</name>
    <name evidence="11" type="ORF">BANRA_04852</name>
    <name evidence="5" type="ORF">G4V31_26170</name>
    <name evidence="4" type="ORF">GJJ01_26010</name>
    <name evidence="9" type="ORF">SAMEA3499901_03069</name>
    <name evidence="10" type="ORF">SAMEA3538828_01866</name>
    <name evidence="7" type="ORF">SAMEA3649733_04098</name>
    <name evidence="8" type="ORF">SAMEA3729652_04556</name>
    <name evidence="12" type="ORF">SAMEA4873632_00622</name>
</gene>
<dbReference type="InterPro" id="IPR016161">
    <property type="entry name" value="Ald_DH/histidinol_DH"/>
</dbReference>
<reference evidence="4 20" key="4">
    <citation type="submission" date="2019-11" db="EMBL/GenBank/DDBJ databases">
        <title>Molecular typing, antibiotic resistance determination and virulence profiling for 36 multidrug-resistant clinical Klebsiella pneumoniae isolates using second- and third-generation sequencing.</title>
        <authorList>
            <person name="Shelenkov A."/>
            <person name="Mikhaylova Y."/>
            <person name="Yanushevich Y."/>
            <person name="Samoilov A."/>
            <person name="Petrova L."/>
            <person name="Fomina V."/>
            <person name="Gusarov V."/>
            <person name="Zamyatin M."/>
            <person name="Shagin D."/>
        </authorList>
    </citation>
    <scope>NUCLEOTIDE SEQUENCE [LARGE SCALE GENOMIC DNA]</scope>
    <source>
        <strain evidence="4 20">CriePir226</strain>
    </source>
</reference>
<dbReference type="Proteomes" id="UP000259497">
    <property type="component" value="Unassembled WGS sequence"/>
</dbReference>
<evidence type="ECO:0000313" key="10">
    <source>
        <dbReference type="EMBL" id="SYR36617.1"/>
    </source>
</evidence>
<dbReference type="EMBL" id="UKGE01000011">
    <property type="protein sequence ID" value="SXN32037.1"/>
    <property type="molecule type" value="Genomic_DNA"/>
</dbReference>
<dbReference type="EMBL" id="UWVH01000001">
    <property type="protein sequence ID" value="VCV80781.1"/>
    <property type="molecule type" value="Genomic_DNA"/>
</dbReference>
<dbReference type="EMBL" id="NDBK01000015">
    <property type="protein sequence ID" value="OVF77581.1"/>
    <property type="molecule type" value="Genomic_DNA"/>
</dbReference>
<accession>A0A0C7KBQ8</accession>
<dbReference type="GO" id="GO:0004029">
    <property type="term" value="F:aldehyde dehydrogenase (NAD+) activity"/>
    <property type="evidence" value="ECO:0007669"/>
    <property type="project" value="UniProtKB-EC"/>
</dbReference>
<evidence type="ECO:0000313" key="6">
    <source>
        <dbReference type="EMBL" id="OVF77581.1"/>
    </source>
</evidence>
<evidence type="ECO:0000259" key="3">
    <source>
        <dbReference type="Pfam" id="PF00171"/>
    </source>
</evidence>
<reference evidence="5 21" key="5">
    <citation type="submission" date="2020-02" db="EMBL/GenBank/DDBJ databases">
        <title>Klebsiella pneumoniae genome sequencing and assembly.</title>
        <authorList>
            <person name="Starkova P.S."/>
            <person name="Sulyan O.S."/>
            <person name="Likholetova D.V."/>
            <person name="Ageevets V.A."/>
            <person name="Lazareva I.V."/>
            <person name="Sopova J.V."/>
            <person name="Sidorenko S.V."/>
        </authorList>
    </citation>
    <scope>NUCLEOTIDE SEQUENCE [LARGE SCALE GENOMIC DNA]</scope>
    <source>
        <strain evidence="5 21">2429</strain>
    </source>
</reference>
<evidence type="ECO:0000313" key="20">
    <source>
        <dbReference type="Proteomes" id="UP000441029"/>
    </source>
</evidence>
<dbReference type="Gene3D" id="3.40.605.10">
    <property type="entry name" value="Aldehyde Dehydrogenase, Chain A, domain 1"/>
    <property type="match status" value="1"/>
</dbReference>
<dbReference type="EC" id="1.2.1.3" evidence="11"/>
<dbReference type="InterPro" id="IPR016162">
    <property type="entry name" value="Ald_DH_N"/>
</dbReference>
<reference evidence="6 13" key="1">
    <citation type="submission" date="2017-03" db="EMBL/GenBank/DDBJ databases">
        <authorList>
            <person name="Fouts D."/>
            <person name="Stalin M.J."/>
            <person name="Chen L."/>
            <person name="Wright M."/>
            <person name="Sutton G."/>
            <person name="Nguyen K."/>
            <person name="Vanduin D."/>
            <person name="Rojas L."/>
            <person name="Hujer A."/>
            <person name="Hujer K."/>
            <person name="Bonomo R."/>
            <person name="Kreiswirth B."/>
            <person name="Adams M."/>
        </authorList>
    </citation>
    <scope>NUCLEOTIDE SEQUENCE [LARGE SCALE GENOMIC DNA]</scope>
    <source>
        <strain evidence="6 13">39383</strain>
    </source>
</reference>
<evidence type="ECO:0000313" key="17">
    <source>
        <dbReference type="Proteomes" id="UP000259975"/>
    </source>
</evidence>
<dbReference type="EMBL" id="CAAHCC010000001">
    <property type="protein sequence ID" value="VGK69853.1"/>
    <property type="molecule type" value="Genomic_DNA"/>
</dbReference>
<evidence type="ECO:0000313" key="19">
    <source>
        <dbReference type="Proteomes" id="UP000376235"/>
    </source>
</evidence>
<evidence type="ECO:0000313" key="15">
    <source>
        <dbReference type="Proteomes" id="UP000258798"/>
    </source>
</evidence>
<organism evidence="10 14">
    <name type="scientific">Klebsiella pneumoniae</name>
    <dbReference type="NCBI Taxonomy" id="573"/>
    <lineage>
        <taxon>Bacteria</taxon>
        <taxon>Pseudomonadati</taxon>
        <taxon>Pseudomonadota</taxon>
        <taxon>Gammaproteobacteria</taxon>
        <taxon>Enterobacterales</taxon>
        <taxon>Enterobacteriaceae</taxon>
        <taxon>Klebsiella/Raoultella group</taxon>
        <taxon>Klebsiella</taxon>
        <taxon>Klebsiella pneumoniae complex</taxon>
    </lineage>
</organism>
<dbReference type="AlphaFoldDB" id="A0A0C7KBQ8"/>
<evidence type="ECO:0000313" key="4">
    <source>
        <dbReference type="EMBL" id="MRJ99371.1"/>
    </source>
</evidence>
<feature type="domain" description="Aldehyde dehydrogenase" evidence="3">
    <location>
        <begin position="220"/>
        <end position="333"/>
    </location>
</feature>
<dbReference type="SUPFAM" id="SSF53720">
    <property type="entry name" value="ALDH-like"/>
    <property type="match status" value="2"/>
</dbReference>
<dbReference type="Proteomes" id="UP000259975">
    <property type="component" value="Unassembled WGS sequence"/>
</dbReference>
<dbReference type="Gene3D" id="3.40.309.10">
    <property type="entry name" value="Aldehyde Dehydrogenase, Chain A, domain 2"/>
    <property type="match status" value="1"/>
</dbReference>
<dbReference type="Proteomes" id="UP000376235">
    <property type="component" value="Unassembled WGS sequence"/>
</dbReference>
<dbReference type="EMBL" id="WJVL01000029">
    <property type="protein sequence ID" value="MRJ99371.1"/>
    <property type="molecule type" value="Genomic_DNA"/>
</dbReference>
<dbReference type="RefSeq" id="WP_020324113.1">
    <property type="nucleotide sequence ID" value="NZ_ABLUVU020000005.1"/>
</dbReference>
<dbReference type="InterPro" id="IPR015590">
    <property type="entry name" value="Aldehyde_DH_dom"/>
</dbReference>
<evidence type="ECO:0000313" key="21">
    <source>
        <dbReference type="Proteomes" id="UP000479475"/>
    </source>
</evidence>
<evidence type="ECO:0000313" key="7">
    <source>
        <dbReference type="EMBL" id="SVS28354.1"/>
    </source>
</evidence>
<dbReference type="Proteomes" id="UP000258798">
    <property type="component" value="Unassembled WGS sequence"/>
</dbReference>
<dbReference type="InterPro" id="IPR016163">
    <property type="entry name" value="Ald_DH_C"/>
</dbReference>
<dbReference type="EMBL" id="ULCI01000007">
    <property type="protein sequence ID" value="SYR36617.1"/>
    <property type="molecule type" value="Genomic_DNA"/>
</dbReference>
<reference evidence="14 15" key="2">
    <citation type="submission" date="2018-08" db="EMBL/GenBank/DDBJ databases">
        <authorList>
            <consortium name="Pathogen Informatics"/>
        </authorList>
    </citation>
    <scope>NUCLEOTIDE SEQUENCE [LARGE SCALE GENOMIC DNA]</scope>
    <source>
        <strain evidence="12 19">5012STDY7626430</strain>
        <strain evidence="9 17">EuSCAPE_AT029</strain>
        <strain evidence="7 16">EuSCAPE_GR114</strain>
        <strain evidence="10 14">EuSCAPE_HU047</strain>
        <strain evidence="8 15">EuSCAPE_TR125</strain>
    </source>
</reference>
<evidence type="ECO:0000313" key="8">
    <source>
        <dbReference type="EMBL" id="SWT21319.1"/>
    </source>
</evidence>
<comment type="caution">
    <text evidence="10">The sequence shown here is derived from an EMBL/GenBank/DDBJ whole genome shotgun (WGS) entry which is preliminary data.</text>
</comment>
<proteinExistence type="predicted"/>
<dbReference type="GO" id="GO:0036243">
    <property type="term" value="F:succinate-semialdehyde dehydrogenase (NADP+) activity"/>
    <property type="evidence" value="ECO:0007669"/>
    <property type="project" value="UniProtKB-EC"/>
</dbReference>